<dbReference type="AlphaFoldDB" id="A0A8E0RM47"/>
<keyword evidence="4" id="KW-1185">Reference proteome</keyword>
<comment type="caution">
    <text evidence="3">The sequence shown here is derived from an EMBL/GenBank/DDBJ whole genome shotgun (WGS) entry which is preliminary data.</text>
</comment>
<evidence type="ECO:0000256" key="2">
    <source>
        <dbReference type="SAM" id="Phobius"/>
    </source>
</evidence>
<keyword evidence="2" id="KW-0472">Membrane</keyword>
<evidence type="ECO:0000256" key="1">
    <source>
        <dbReference type="SAM" id="MobiDB-lite"/>
    </source>
</evidence>
<accession>A0A8E0RM47</accession>
<feature type="transmembrane region" description="Helical" evidence="2">
    <location>
        <begin position="43"/>
        <end position="65"/>
    </location>
</feature>
<proteinExistence type="predicted"/>
<organism evidence="3 4">
    <name type="scientific">Fasciolopsis buskii</name>
    <dbReference type="NCBI Taxonomy" id="27845"/>
    <lineage>
        <taxon>Eukaryota</taxon>
        <taxon>Metazoa</taxon>
        <taxon>Spiralia</taxon>
        <taxon>Lophotrochozoa</taxon>
        <taxon>Platyhelminthes</taxon>
        <taxon>Trematoda</taxon>
        <taxon>Digenea</taxon>
        <taxon>Plagiorchiida</taxon>
        <taxon>Echinostomata</taxon>
        <taxon>Echinostomatoidea</taxon>
        <taxon>Fasciolidae</taxon>
        <taxon>Fasciolopsis</taxon>
    </lineage>
</organism>
<dbReference type="EMBL" id="LUCM01010783">
    <property type="protein sequence ID" value="KAA0184992.1"/>
    <property type="molecule type" value="Genomic_DNA"/>
</dbReference>
<feature type="region of interest" description="Disordered" evidence="1">
    <location>
        <begin position="1"/>
        <end position="32"/>
    </location>
</feature>
<dbReference type="Proteomes" id="UP000728185">
    <property type="component" value="Unassembled WGS sequence"/>
</dbReference>
<evidence type="ECO:0000313" key="3">
    <source>
        <dbReference type="EMBL" id="KAA0184992.1"/>
    </source>
</evidence>
<keyword evidence="2" id="KW-0812">Transmembrane</keyword>
<reference evidence="3" key="1">
    <citation type="submission" date="2019-05" db="EMBL/GenBank/DDBJ databases">
        <title>Annotation for the trematode Fasciolopsis buski.</title>
        <authorList>
            <person name="Choi Y.-J."/>
        </authorList>
    </citation>
    <scope>NUCLEOTIDE SEQUENCE</scope>
    <source>
        <strain evidence="3">HT</strain>
        <tissue evidence="3">Whole worm</tissue>
    </source>
</reference>
<keyword evidence="2" id="KW-1133">Transmembrane helix</keyword>
<sequence length="103" mass="11867">MMTFMGLEINETGSNDPIPDHTGEESDANELSKSPFAISRTEAIALSLTLFYYLFLVLLGVLSWFRARHRLLRKRKGPKIPPSPHFELDPTQLHIRYFDEDSM</sequence>
<dbReference type="OrthoDB" id="6281746at2759"/>
<name>A0A8E0RM47_9TREM</name>
<gene>
    <name evidence="3" type="ORF">FBUS_00262</name>
</gene>
<protein>
    <submittedName>
        <fullName evidence="3">Uncharacterized protein</fullName>
    </submittedName>
</protein>
<evidence type="ECO:0000313" key="4">
    <source>
        <dbReference type="Proteomes" id="UP000728185"/>
    </source>
</evidence>